<dbReference type="InterPro" id="IPR000326">
    <property type="entry name" value="PAP2/HPO"/>
</dbReference>
<feature type="transmembrane region" description="Helical" evidence="1">
    <location>
        <begin position="169"/>
        <end position="186"/>
    </location>
</feature>
<reference evidence="3 4" key="1">
    <citation type="submission" date="2019-12" db="EMBL/GenBank/DDBJ databases">
        <title>Isolation and characterization of three novel carbon monoxide-oxidizing members of Halobacteria from salione crusts and soils.</title>
        <authorList>
            <person name="Myers M.R."/>
            <person name="King G.M."/>
        </authorList>
    </citation>
    <scope>NUCLEOTIDE SEQUENCE [LARGE SCALE GENOMIC DNA]</scope>
    <source>
        <strain evidence="3 4">WSH3</strain>
    </source>
</reference>
<keyword evidence="1" id="KW-0812">Transmembrane</keyword>
<evidence type="ECO:0000259" key="2">
    <source>
        <dbReference type="SMART" id="SM00014"/>
    </source>
</evidence>
<feature type="transmembrane region" description="Helical" evidence="1">
    <location>
        <begin position="139"/>
        <end position="157"/>
    </location>
</feature>
<dbReference type="SMART" id="SM00014">
    <property type="entry name" value="acidPPc"/>
    <property type="match status" value="1"/>
</dbReference>
<dbReference type="InterPro" id="IPR036938">
    <property type="entry name" value="PAP2/HPO_sf"/>
</dbReference>
<proteinExistence type="predicted"/>
<dbReference type="SUPFAM" id="SSF48317">
    <property type="entry name" value="Acid phosphatase/Vanadium-dependent haloperoxidase"/>
    <property type="match status" value="1"/>
</dbReference>
<feature type="transmembrane region" description="Helical" evidence="1">
    <location>
        <begin position="245"/>
        <end position="269"/>
    </location>
</feature>
<dbReference type="PANTHER" id="PTHR14969:SF13">
    <property type="entry name" value="AT30094P"/>
    <property type="match status" value="1"/>
</dbReference>
<evidence type="ECO:0000313" key="4">
    <source>
        <dbReference type="Proteomes" id="UP000466535"/>
    </source>
</evidence>
<keyword evidence="4" id="KW-1185">Reference proteome</keyword>
<keyword evidence="1" id="KW-0472">Membrane</keyword>
<gene>
    <name evidence="3" type="ORF">GRX03_04595</name>
</gene>
<dbReference type="RefSeq" id="WP_159762975.1">
    <property type="nucleotide sequence ID" value="NZ_WUUT01000001.1"/>
</dbReference>
<feature type="transmembrane region" description="Helical" evidence="1">
    <location>
        <begin position="222"/>
        <end position="239"/>
    </location>
</feature>
<dbReference type="EMBL" id="WUUT01000001">
    <property type="protein sequence ID" value="MXR50886.1"/>
    <property type="molecule type" value="Genomic_DNA"/>
</dbReference>
<dbReference type="Gene3D" id="1.20.144.10">
    <property type="entry name" value="Phosphatidic acid phosphatase type 2/haloperoxidase"/>
    <property type="match status" value="1"/>
</dbReference>
<comment type="caution">
    <text evidence="3">The sequence shown here is derived from an EMBL/GenBank/DDBJ whole genome shotgun (WGS) entry which is preliminary data.</text>
</comment>
<sequence length="282" mass="29754">MRLEEQSRWLWEQFPERYLDVAVFVTDLGDVTAVMVLLSVLYWVVDRERSALVVSYIVAGASVVLLLKIGFGLPRPEVELIAREYDRYGFPSGHAFTATVVYGGLLRTFERHRDPALAAGTAALIAAIALSRVVIGVHYLADVIAGVAVGLGFLVAMDRLTDRRPRRGFAVGLVLAGPAVAVAFAAGAETSLAVVGLGAALGGLAGTARLERIPALRSRREGVLLTVLGLGYLLGVSSLESTLGLIHPAVAVGLFAVLTAGILLAPLVLNRAVPDRLVAPDA</sequence>
<feature type="transmembrane region" description="Helical" evidence="1">
    <location>
        <begin position="116"/>
        <end position="133"/>
    </location>
</feature>
<evidence type="ECO:0000256" key="1">
    <source>
        <dbReference type="SAM" id="Phobius"/>
    </source>
</evidence>
<keyword evidence="1" id="KW-1133">Transmembrane helix</keyword>
<name>A0A6B0T3X3_9EURY</name>
<evidence type="ECO:0000313" key="3">
    <source>
        <dbReference type="EMBL" id="MXR50886.1"/>
    </source>
</evidence>
<dbReference type="Pfam" id="PF01569">
    <property type="entry name" value="PAP2"/>
    <property type="match status" value="1"/>
</dbReference>
<dbReference type="OrthoDB" id="10182at2157"/>
<feature type="transmembrane region" description="Helical" evidence="1">
    <location>
        <begin position="192"/>
        <end position="210"/>
    </location>
</feature>
<feature type="transmembrane region" description="Helical" evidence="1">
    <location>
        <begin position="21"/>
        <end position="45"/>
    </location>
</feature>
<dbReference type="AlphaFoldDB" id="A0A6B0T3X3"/>
<dbReference type="Proteomes" id="UP000466535">
    <property type="component" value="Unassembled WGS sequence"/>
</dbReference>
<protein>
    <submittedName>
        <fullName evidence="3">Phosphatase PAP2 family protein</fullName>
    </submittedName>
</protein>
<organism evidence="3 4">
    <name type="scientific">Halovenus carboxidivorans</name>
    <dbReference type="NCBI Taxonomy" id="2692199"/>
    <lineage>
        <taxon>Archaea</taxon>
        <taxon>Methanobacteriati</taxon>
        <taxon>Methanobacteriota</taxon>
        <taxon>Stenosarchaea group</taxon>
        <taxon>Halobacteria</taxon>
        <taxon>Halobacteriales</taxon>
        <taxon>Haloarculaceae</taxon>
        <taxon>Halovenus</taxon>
    </lineage>
</organism>
<accession>A0A6B0T3X3</accession>
<feature type="domain" description="Phosphatidic acid phosphatase type 2/haloperoxidase" evidence="2">
    <location>
        <begin position="50"/>
        <end position="157"/>
    </location>
</feature>
<feature type="transmembrane region" description="Helical" evidence="1">
    <location>
        <begin position="51"/>
        <end position="73"/>
    </location>
</feature>
<dbReference type="PANTHER" id="PTHR14969">
    <property type="entry name" value="SPHINGOSINE-1-PHOSPHATE PHOSPHOHYDROLASE"/>
    <property type="match status" value="1"/>
</dbReference>